<keyword evidence="12" id="KW-0963">Cytoplasm</keyword>
<keyword evidence="7 12" id="KW-0067">ATP-binding</keyword>
<dbReference type="GO" id="GO:0006189">
    <property type="term" value="P:'de novo' IMP biosynthetic process"/>
    <property type="evidence" value="ECO:0007669"/>
    <property type="project" value="UniProtKB-UniRule"/>
</dbReference>
<dbReference type="SUPFAM" id="SSF56042">
    <property type="entry name" value="PurM C-terminal domain-like"/>
    <property type="match status" value="1"/>
</dbReference>
<dbReference type="PANTHER" id="PTHR10520:SF12">
    <property type="entry name" value="TRIFUNCTIONAL PURINE BIOSYNTHETIC PROTEIN ADENOSINE-3"/>
    <property type="match status" value="1"/>
</dbReference>
<feature type="domain" description="PurM-like C-terminal" evidence="14">
    <location>
        <begin position="173"/>
        <end position="322"/>
    </location>
</feature>
<dbReference type="Pfam" id="PF00586">
    <property type="entry name" value="AIRS"/>
    <property type="match status" value="1"/>
</dbReference>
<dbReference type="InterPro" id="IPR004733">
    <property type="entry name" value="PurM_cligase"/>
</dbReference>
<proteinExistence type="inferred from homology"/>
<dbReference type="Pfam" id="PF02769">
    <property type="entry name" value="AIRS_C"/>
    <property type="match status" value="1"/>
</dbReference>
<comment type="similarity">
    <text evidence="2 12">Belongs to the AIR synthase family.</text>
</comment>
<dbReference type="KEGG" id="bmx:BMS_1609"/>
<dbReference type="EMBL" id="FQ312005">
    <property type="protein sequence ID" value="CBW26455.1"/>
    <property type="molecule type" value="Genomic_DNA"/>
</dbReference>
<evidence type="ECO:0000259" key="14">
    <source>
        <dbReference type="Pfam" id="PF02769"/>
    </source>
</evidence>
<dbReference type="Gene3D" id="3.30.1330.10">
    <property type="entry name" value="PurM-like, N-terminal domain"/>
    <property type="match status" value="1"/>
</dbReference>
<evidence type="ECO:0000256" key="10">
    <source>
        <dbReference type="ARBA" id="ARBA00033093"/>
    </source>
</evidence>
<evidence type="ECO:0000256" key="11">
    <source>
        <dbReference type="ARBA" id="ARBA00049057"/>
    </source>
</evidence>
<keyword evidence="12" id="KW-0658">Purine biosynthesis</keyword>
<gene>
    <name evidence="12 15" type="primary">purM</name>
    <name evidence="15" type="ordered locus">BMS_1609</name>
</gene>
<evidence type="ECO:0000256" key="5">
    <source>
        <dbReference type="ARBA" id="ARBA00022598"/>
    </source>
</evidence>
<dbReference type="PATRIC" id="fig|862908.3.peg.1532"/>
<dbReference type="HOGENOM" id="CLU_047116_0_1_7"/>
<evidence type="ECO:0000313" key="15">
    <source>
        <dbReference type="EMBL" id="CBW26455.1"/>
    </source>
</evidence>
<dbReference type="InterPro" id="IPR036676">
    <property type="entry name" value="PurM-like_C_sf"/>
</dbReference>
<evidence type="ECO:0000256" key="3">
    <source>
        <dbReference type="ARBA" id="ARBA00013047"/>
    </source>
</evidence>
<keyword evidence="16" id="KW-1185">Reference proteome</keyword>
<reference evidence="16" key="1">
    <citation type="journal article" date="2013" name="ISME J.">
        <title>A small predatory core genome in the divergent marine Bacteriovorax marinus SJ and the terrestrial Bdellovibrio bacteriovorus.</title>
        <authorList>
            <person name="Crossman L.C."/>
            <person name="Chen H."/>
            <person name="Cerdeno-Tarraga A.M."/>
            <person name="Brooks K."/>
            <person name="Quail M.A."/>
            <person name="Pineiro S.A."/>
            <person name="Hobley L."/>
            <person name="Sockett R.E."/>
            <person name="Bentley S.D."/>
            <person name="Parkhill J."/>
            <person name="Williams H.N."/>
            <person name="Stine O.C."/>
        </authorList>
    </citation>
    <scope>NUCLEOTIDE SEQUENCE [LARGE SCALE GENOMIC DNA]</scope>
    <source>
        <strain evidence="16">ATCC BAA-682 / DSM 15412 / SJ</strain>
    </source>
</reference>
<evidence type="ECO:0000313" key="16">
    <source>
        <dbReference type="Proteomes" id="UP000008963"/>
    </source>
</evidence>
<feature type="domain" description="PurM-like N-terminal" evidence="13">
    <location>
        <begin position="46"/>
        <end position="161"/>
    </location>
</feature>
<dbReference type="eggNOG" id="COG0150">
    <property type="taxonomic scope" value="Bacteria"/>
</dbReference>
<evidence type="ECO:0000256" key="6">
    <source>
        <dbReference type="ARBA" id="ARBA00022741"/>
    </source>
</evidence>
<evidence type="ECO:0000256" key="8">
    <source>
        <dbReference type="ARBA" id="ARBA00031908"/>
    </source>
</evidence>
<dbReference type="AlphaFoldDB" id="E1X0W6"/>
<dbReference type="FunFam" id="3.30.1330.10:FF:000001">
    <property type="entry name" value="Phosphoribosylformylglycinamidine cyclo-ligase"/>
    <property type="match status" value="1"/>
</dbReference>
<dbReference type="STRING" id="862908.BMS_1609"/>
<dbReference type="HAMAP" id="MF_00741">
    <property type="entry name" value="AIRS"/>
    <property type="match status" value="1"/>
</dbReference>
<comment type="catalytic activity">
    <reaction evidence="11 12">
        <text>2-formamido-N(1)-(5-O-phospho-beta-D-ribosyl)acetamidine + ATP = 5-amino-1-(5-phospho-beta-D-ribosyl)imidazole + ADP + phosphate + H(+)</text>
        <dbReference type="Rhea" id="RHEA:23032"/>
        <dbReference type="ChEBI" id="CHEBI:15378"/>
        <dbReference type="ChEBI" id="CHEBI:30616"/>
        <dbReference type="ChEBI" id="CHEBI:43474"/>
        <dbReference type="ChEBI" id="CHEBI:137981"/>
        <dbReference type="ChEBI" id="CHEBI:147287"/>
        <dbReference type="ChEBI" id="CHEBI:456216"/>
        <dbReference type="EC" id="6.3.3.1"/>
    </reaction>
</comment>
<sequence>MRFFMQLSYEDSGVSIARGEEFVSKIKKKVQSTYSHHVHAGVGGFACLYKISDDRFLSAGTDGVGTKVLLAQKFDDHSSIGIDLVAMCVNDILCTGALPMFFMDYIACSSLDIERSSSIIDGIVEGCLQSGCVLIGGETAEMPGLYKSNEYDLAGFAVGEVQANNLLDGSKVREGDYIVSIPSSGAHSNGFSLLRKIFKNDEQRLKSLLKPTRIYINDLKDILSNTELSGLAHITGGGIHNISRINSNFSYQIDSWPDINGSSYQEHCGDIFSALSSNGSISREEQFSTFNMGVGMVAISKEPEQLLSIPGSMVIGRVISGSGRVIF</sequence>
<dbReference type="CDD" id="cd02196">
    <property type="entry name" value="PurM"/>
    <property type="match status" value="1"/>
</dbReference>
<accession>E1X0W6</accession>
<evidence type="ECO:0000256" key="9">
    <source>
        <dbReference type="ARBA" id="ARBA00032931"/>
    </source>
</evidence>
<dbReference type="InterPro" id="IPR010918">
    <property type="entry name" value="PurM-like_C_dom"/>
</dbReference>
<dbReference type="GO" id="GO:0004637">
    <property type="term" value="F:phosphoribosylamine-glycine ligase activity"/>
    <property type="evidence" value="ECO:0007669"/>
    <property type="project" value="TreeGrafter"/>
</dbReference>
<evidence type="ECO:0000256" key="4">
    <source>
        <dbReference type="ARBA" id="ARBA00020367"/>
    </source>
</evidence>
<protein>
    <recommendedName>
        <fullName evidence="4 12">Phosphoribosylformylglycinamidine cyclo-ligase</fullName>
        <ecNumber evidence="3 12">6.3.3.1</ecNumber>
    </recommendedName>
    <alternativeName>
        <fullName evidence="9 12">AIR synthase</fullName>
    </alternativeName>
    <alternativeName>
        <fullName evidence="10 12">AIRS</fullName>
    </alternativeName>
    <alternativeName>
        <fullName evidence="8 12">Phosphoribosyl-aminoimidazole synthetase</fullName>
    </alternativeName>
</protein>
<evidence type="ECO:0000256" key="2">
    <source>
        <dbReference type="ARBA" id="ARBA00010280"/>
    </source>
</evidence>
<dbReference type="Gene3D" id="3.90.650.10">
    <property type="entry name" value="PurM-like C-terminal domain"/>
    <property type="match status" value="1"/>
</dbReference>
<dbReference type="GO" id="GO:0005524">
    <property type="term" value="F:ATP binding"/>
    <property type="evidence" value="ECO:0007669"/>
    <property type="project" value="UniProtKB-KW"/>
</dbReference>
<dbReference type="InterPro" id="IPR036921">
    <property type="entry name" value="PurM-like_N_sf"/>
</dbReference>
<dbReference type="InterPro" id="IPR016188">
    <property type="entry name" value="PurM-like_N"/>
</dbReference>
<dbReference type="UniPathway" id="UPA00074">
    <property type="reaction ID" value="UER00129"/>
</dbReference>
<dbReference type="GO" id="GO:0004641">
    <property type="term" value="F:phosphoribosylformylglycinamidine cyclo-ligase activity"/>
    <property type="evidence" value="ECO:0007669"/>
    <property type="project" value="UniProtKB-UniRule"/>
</dbReference>
<evidence type="ECO:0000259" key="13">
    <source>
        <dbReference type="Pfam" id="PF00586"/>
    </source>
</evidence>
<dbReference type="Proteomes" id="UP000008963">
    <property type="component" value="Chromosome"/>
</dbReference>
<keyword evidence="5 12" id="KW-0436">Ligase</keyword>
<dbReference type="GO" id="GO:0005829">
    <property type="term" value="C:cytosol"/>
    <property type="evidence" value="ECO:0007669"/>
    <property type="project" value="TreeGrafter"/>
</dbReference>
<comment type="pathway">
    <text evidence="1 12">Purine metabolism; IMP biosynthesis via de novo pathway; 5-amino-1-(5-phospho-D-ribosyl)imidazole from N(2)-formyl-N(1)-(5-phospho-D-ribosyl)glycinamide: step 2/2.</text>
</comment>
<evidence type="ECO:0000256" key="7">
    <source>
        <dbReference type="ARBA" id="ARBA00022840"/>
    </source>
</evidence>
<evidence type="ECO:0000256" key="1">
    <source>
        <dbReference type="ARBA" id="ARBA00004686"/>
    </source>
</evidence>
<dbReference type="EC" id="6.3.3.1" evidence="3 12"/>
<evidence type="ECO:0000256" key="12">
    <source>
        <dbReference type="HAMAP-Rule" id="MF_00741"/>
    </source>
</evidence>
<dbReference type="PANTHER" id="PTHR10520">
    <property type="entry name" value="TRIFUNCTIONAL PURINE BIOSYNTHETIC PROTEIN ADENOSINE-3-RELATED"/>
    <property type="match status" value="1"/>
</dbReference>
<dbReference type="NCBIfam" id="TIGR00878">
    <property type="entry name" value="purM"/>
    <property type="match status" value="1"/>
</dbReference>
<comment type="subcellular location">
    <subcellularLocation>
        <location evidence="12">Cytoplasm</location>
    </subcellularLocation>
</comment>
<dbReference type="SUPFAM" id="SSF55326">
    <property type="entry name" value="PurM N-terminal domain-like"/>
    <property type="match status" value="1"/>
</dbReference>
<name>E1X0W6_HALMS</name>
<keyword evidence="6 12" id="KW-0547">Nucleotide-binding</keyword>
<dbReference type="GO" id="GO:0046084">
    <property type="term" value="P:adenine biosynthetic process"/>
    <property type="evidence" value="ECO:0007669"/>
    <property type="project" value="TreeGrafter"/>
</dbReference>
<organism evidence="15 16">
    <name type="scientific">Halobacteriovorax marinus (strain ATCC BAA-682 / DSM 15412 / SJ)</name>
    <name type="common">Bacteriovorax marinus</name>
    <dbReference type="NCBI Taxonomy" id="862908"/>
    <lineage>
        <taxon>Bacteria</taxon>
        <taxon>Pseudomonadati</taxon>
        <taxon>Bdellovibrionota</taxon>
        <taxon>Bacteriovoracia</taxon>
        <taxon>Bacteriovoracales</taxon>
        <taxon>Halobacteriovoraceae</taxon>
        <taxon>Halobacteriovorax</taxon>
    </lineage>
</organism>